<dbReference type="GeneID" id="72461564"/>
<comment type="subcellular location">
    <subcellularLocation>
        <location evidence="1">Golgi apparatus membrane</location>
        <topology evidence="1">Peripheral membrane protein</topology>
        <orientation evidence="1">Cytoplasmic side</orientation>
    </subcellularLocation>
</comment>
<protein>
    <recommendedName>
        <fullName evidence="7">GPP34 family phosphoprotein</fullName>
    </recommendedName>
</protein>
<gene>
    <name evidence="5" type="ORF">C5L32_001742</name>
</gene>
<keyword evidence="4" id="KW-0472">Membrane</keyword>
<evidence type="ECO:0000313" key="6">
    <source>
        <dbReference type="Proteomes" id="UP000295181"/>
    </source>
</evidence>
<comment type="caution">
    <text evidence="5">The sequence shown here is derived from an EMBL/GenBank/DDBJ whole genome shotgun (WGS) entry which is preliminary data.</text>
</comment>
<keyword evidence="3" id="KW-0446">Lipid-binding</keyword>
<dbReference type="GO" id="GO:0070273">
    <property type="term" value="F:phosphatidylinositol-4-phosphate binding"/>
    <property type="evidence" value="ECO:0007669"/>
    <property type="project" value="InterPro"/>
</dbReference>
<dbReference type="Proteomes" id="UP000295181">
    <property type="component" value="Unassembled WGS sequence"/>
</dbReference>
<sequence length="214" mass="24178">MDGLNYTQEFVLCVLNQKPKLSAFKDRKVAACLLLSEIVELLRAGAMELTPANRMVVAQVTKAPADYLVPLTEDIKKRQPESVNNYVRDAVLSVRKRRVTKIAEAICDSLVKAGYLEVDHKTYYDNQTLTDRILTQLYQDAIAKKEPSEKNSMLAILLVNSGLVHQIFPKQEAETIELRLKEVMKSDQYHLISDVTKRINKDLAGIIDAVSFAR</sequence>
<dbReference type="InterPro" id="IPR008628">
    <property type="entry name" value="GPP34-like"/>
</dbReference>
<dbReference type="Pfam" id="PF05719">
    <property type="entry name" value="GPP34"/>
    <property type="match status" value="1"/>
</dbReference>
<dbReference type="GO" id="GO:0005737">
    <property type="term" value="C:cytoplasm"/>
    <property type="evidence" value="ECO:0007669"/>
    <property type="project" value="UniProtKB-ARBA"/>
</dbReference>
<dbReference type="InterPro" id="IPR038261">
    <property type="entry name" value="GPP34-like_sf"/>
</dbReference>
<dbReference type="AlphaFoldDB" id="A0A4R5NSK2"/>
<evidence type="ECO:0008006" key="7">
    <source>
        <dbReference type="Google" id="ProtNLM"/>
    </source>
</evidence>
<reference evidence="5 6" key="1">
    <citation type="journal article" date="2019" name="Appl. Microbiol. Biotechnol.">
        <title>Uncovering carbohydrate metabolism through a genotype-phenotype association study of 56 lactic acid bacteria genomes.</title>
        <authorList>
            <person name="Buron-Moles G."/>
            <person name="Chailyan A."/>
            <person name="Dolejs I."/>
            <person name="Forster J."/>
            <person name="Miks M.H."/>
        </authorList>
    </citation>
    <scope>NUCLEOTIDE SEQUENCE [LARGE SCALE GENOMIC DNA]</scope>
    <source>
        <strain evidence="5 6">ATCC 4005</strain>
    </source>
</reference>
<evidence type="ECO:0000256" key="3">
    <source>
        <dbReference type="ARBA" id="ARBA00023121"/>
    </source>
</evidence>
<evidence type="ECO:0000256" key="2">
    <source>
        <dbReference type="ARBA" id="ARBA00023034"/>
    </source>
</evidence>
<evidence type="ECO:0000256" key="1">
    <source>
        <dbReference type="ARBA" id="ARBA00004255"/>
    </source>
</evidence>
<proteinExistence type="predicted"/>
<organism evidence="5 6">
    <name type="scientific">Lentilactobacillus buchneri DSM 20057</name>
    <dbReference type="NCBI Taxonomy" id="1423728"/>
    <lineage>
        <taxon>Bacteria</taxon>
        <taxon>Bacillati</taxon>
        <taxon>Bacillota</taxon>
        <taxon>Bacilli</taxon>
        <taxon>Lactobacillales</taxon>
        <taxon>Lactobacillaceae</taxon>
        <taxon>Lentilactobacillus</taxon>
    </lineage>
</organism>
<accession>A0A4R5NSK2</accession>
<name>A0A4R5NSK2_LENBU</name>
<dbReference type="EMBL" id="PUFP01000019">
    <property type="protein sequence ID" value="TDG80142.1"/>
    <property type="molecule type" value="Genomic_DNA"/>
</dbReference>
<dbReference type="GO" id="GO:0012505">
    <property type="term" value="C:endomembrane system"/>
    <property type="evidence" value="ECO:0007669"/>
    <property type="project" value="UniProtKB-ARBA"/>
</dbReference>
<keyword evidence="2" id="KW-0333">Golgi apparatus</keyword>
<dbReference type="RefSeq" id="WP_013727357.1">
    <property type="nucleotide sequence ID" value="NZ_AZDM01000022.1"/>
</dbReference>
<evidence type="ECO:0000313" key="5">
    <source>
        <dbReference type="EMBL" id="TDG80142.1"/>
    </source>
</evidence>
<evidence type="ECO:0000256" key="4">
    <source>
        <dbReference type="ARBA" id="ARBA00023136"/>
    </source>
</evidence>
<dbReference type="Gene3D" id="1.10.3630.10">
    <property type="entry name" value="yeast vps74-n-term truncation variant domain like"/>
    <property type="match status" value="1"/>
</dbReference>